<protein>
    <submittedName>
        <fullName evidence="1">Uncharacterized protein</fullName>
    </submittedName>
</protein>
<dbReference type="AlphaFoldDB" id="A0A7Y3SBE6"/>
<reference evidence="1 2" key="1">
    <citation type="submission" date="2020-02" db="EMBL/GenBank/DDBJ databases">
        <authorList>
            <person name="Sun Q."/>
        </authorList>
    </citation>
    <scope>NUCLEOTIDE SEQUENCE [LARGE SCALE GENOMIC DNA]</scope>
    <source>
        <strain evidence="1 2">CCBAU 03386</strain>
    </source>
</reference>
<sequence length="153" mass="16918">MLSASEFTVGAFKDALPGSLILPRSEREETVLIGRVANAPAAVFLSERSRYEYFLTADSDNWYGLIIPNVRIEVDEKSVFDPSYGNHLGAIQRVGTTISIRAKADRSLSANYIVLEDGLDSVGEFKAAFTRWQVIMGEGFSKRILWQAPASKV</sequence>
<accession>A0A7Y3SBE6</accession>
<proteinExistence type="predicted"/>
<dbReference type="RefSeq" id="WP_171377937.1">
    <property type="nucleotide sequence ID" value="NZ_JABFCN010000053.1"/>
</dbReference>
<evidence type="ECO:0000313" key="1">
    <source>
        <dbReference type="EMBL" id="NNU40583.1"/>
    </source>
</evidence>
<evidence type="ECO:0000313" key="2">
    <source>
        <dbReference type="Proteomes" id="UP000519972"/>
    </source>
</evidence>
<dbReference type="Proteomes" id="UP000519972">
    <property type="component" value="Unassembled WGS sequence"/>
</dbReference>
<organism evidence="1 2">
    <name type="scientific">Rhizobium sophorae</name>
    <dbReference type="NCBI Taxonomy" id="1535242"/>
    <lineage>
        <taxon>Bacteria</taxon>
        <taxon>Pseudomonadati</taxon>
        <taxon>Pseudomonadota</taxon>
        <taxon>Alphaproteobacteria</taxon>
        <taxon>Hyphomicrobiales</taxon>
        <taxon>Rhizobiaceae</taxon>
        <taxon>Rhizobium/Agrobacterium group</taxon>
        <taxon>Rhizobium</taxon>
    </lineage>
</organism>
<dbReference type="EMBL" id="JABFCN010000053">
    <property type="protein sequence ID" value="NNU40583.1"/>
    <property type="molecule type" value="Genomic_DNA"/>
</dbReference>
<gene>
    <name evidence="1" type="ORF">G9X64_29690</name>
</gene>
<keyword evidence="2" id="KW-1185">Reference proteome</keyword>
<name>A0A7Y3SBE6_9HYPH</name>
<comment type="caution">
    <text evidence="1">The sequence shown here is derived from an EMBL/GenBank/DDBJ whole genome shotgun (WGS) entry which is preliminary data.</text>
</comment>